<accession>A0A1D8B1D4</accession>
<keyword evidence="3" id="KW-1185">Reference proteome</keyword>
<dbReference type="OrthoDB" id="4518949at2"/>
<proteinExistence type="predicted"/>
<name>A0A1D8B1D4_9ACTO</name>
<reference evidence="2 3" key="1">
    <citation type="submission" date="2016-09" db="EMBL/GenBank/DDBJ databases">
        <title>Complete genome sequence of Actinomyces hongkongensis HKU8.</title>
        <authorList>
            <person name="Gao Y.-X."/>
            <person name="Zhou Y.-Y."/>
            <person name="Xie Y."/>
            <person name="Wang M."/>
            <person name="Wang S.-J."/>
            <person name="Shen S.-G."/>
        </authorList>
    </citation>
    <scope>NUCLEOTIDE SEQUENCE [LARGE SCALE GENOMIC DNA]</scope>
    <source>
        <strain evidence="2 3">HKU8</strain>
    </source>
</reference>
<protein>
    <recommendedName>
        <fullName evidence="1">DUF4132 domain-containing protein</fullName>
    </recommendedName>
</protein>
<dbReference type="InterPro" id="IPR025406">
    <property type="entry name" value="DUF4132"/>
</dbReference>
<dbReference type="Pfam" id="PF13569">
    <property type="entry name" value="DUF4132"/>
    <property type="match status" value="1"/>
</dbReference>
<feature type="domain" description="DUF4132" evidence="1">
    <location>
        <begin position="26"/>
        <end position="197"/>
    </location>
</feature>
<gene>
    <name evidence="2" type="ORF">BH719_02940</name>
</gene>
<dbReference type="STRING" id="178339.BH719_02940"/>
<organism evidence="2 3">
    <name type="scientific">Pauljensenia hongkongensis</name>
    <dbReference type="NCBI Taxonomy" id="178339"/>
    <lineage>
        <taxon>Bacteria</taxon>
        <taxon>Bacillati</taxon>
        <taxon>Actinomycetota</taxon>
        <taxon>Actinomycetes</taxon>
        <taxon>Actinomycetales</taxon>
        <taxon>Actinomycetaceae</taxon>
        <taxon>Pauljensenia</taxon>
    </lineage>
</organism>
<dbReference type="Proteomes" id="UP000095214">
    <property type="component" value="Chromosome"/>
</dbReference>
<dbReference type="KEGG" id="phon:BH719_02940"/>
<dbReference type="AlphaFoldDB" id="A0A1D8B1D4"/>
<evidence type="ECO:0000313" key="3">
    <source>
        <dbReference type="Proteomes" id="UP000095214"/>
    </source>
</evidence>
<evidence type="ECO:0000259" key="1">
    <source>
        <dbReference type="Pfam" id="PF13569"/>
    </source>
</evidence>
<dbReference type="RefSeq" id="WP_009743251.1">
    <property type="nucleotide sequence ID" value="NZ_CP017298.1"/>
</dbReference>
<dbReference type="EMBL" id="CP017298">
    <property type="protein sequence ID" value="AOS46946.1"/>
    <property type="molecule type" value="Genomic_DNA"/>
</dbReference>
<evidence type="ECO:0000313" key="2">
    <source>
        <dbReference type="EMBL" id="AOS46946.1"/>
    </source>
</evidence>
<sequence length="281" mass="30600">MEWIPCGSGHELSIQDGAVVARNSKGRILKSVPAAAKKTPEWEDLDAVLVFLHQHDAEAGDAVQRWFLRSLPVPRALLAAVWPDEAWRSWLTDLVVSTPDGCLAGFLRAADADGLGVVDLDGESVRIDAERVLIPHPAIIPDLDDLREFAAELSLSQRFDQPFREVHRPDPANAERTQLTDWSGGAFDQLRFATGRAASSGFKVSGGYAVCPVYEDGALITARYWIGADAPDYETETGDLHWIRSGDPVPIGQVGPVAYSEGVRMATRIYAGRKPDKTEGA</sequence>